<dbReference type="Proteomes" id="UP000195918">
    <property type="component" value="Unassembled WGS sequence"/>
</dbReference>
<dbReference type="AlphaFoldDB" id="A0A1X6WQS5"/>
<proteinExistence type="predicted"/>
<organism evidence="1 2">
    <name type="scientific">Vagococcus fluvialis bH819</name>
    <dbReference type="NCBI Taxonomy" id="1255619"/>
    <lineage>
        <taxon>Bacteria</taxon>
        <taxon>Bacillati</taxon>
        <taxon>Bacillota</taxon>
        <taxon>Bacilli</taxon>
        <taxon>Lactobacillales</taxon>
        <taxon>Enterococcaceae</taxon>
        <taxon>Vagococcus</taxon>
    </lineage>
</organism>
<reference evidence="2" key="1">
    <citation type="submission" date="2017-02" db="EMBL/GenBank/DDBJ databases">
        <authorList>
            <person name="Dridi B."/>
        </authorList>
    </citation>
    <scope>NUCLEOTIDE SEQUENCE [LARGE SCALE GENOMIC DNA]</scope>
    <source>
        <strain evidence="2">bH819</strain>
    </source>
</reference>
<dbReference type="EMBL" id="FWFD01000015">
    <property type="protein sequence ID" value="SLM86627.1"/>
    <property type="molecule type" value="Genomic_DNA"/>
</dbReference>
<evidence type="ECO:0000313" key="2">
    <source>
        <dbReference type="Proteomes" id="UP000195918"/>
    </source>
</evidence>
<protein>
    <submittedName>
        <fullName evidence="1">Uncharacterized protein</fullName>
    </submittedName>
</protein>
<dbReference type="RefSeq" id="WP_086952246.1">
    <property type="nucleotide sequence ID" value="NZ_FWFD01000015.1"/>
</dbReference>
<dbReference type="OrthoDB" id="2183421at2"/>
<accession>A0A1X6WQS5</accession>
<name>A0A1X6WQS5_9ENTE</name>
<evidence type="ECO:0000313" key="1">
    <source>
        <dbReference type="EMBL" id="SLM86627.1"/>
    </source>
</evidence>
<sequence length="386" mass="45957">MKIKNKTTEIPQISEEYGLIDFRPLTMKERLEIYSRLTKDQRNLIDEHRKYLIRSEFIKDSYLSASDWDFVDLKMDEYYPKVHDKGNQLYCQCGRRLKYQYIVKSKATGKKMGLGIQHFKDHLNIPQQVAKEIVDRLSNVDFGLDELLWLKRKGVEFPTELWHQYALSLYRNQYAEKPYTINFSLGQRIAAFKEVDMPIYFSDYQLLNKEIKGLQNNCLNTPQKVVNEADFNQFKQSLISNLEQKSLFNRASIWSFQIQKQLELGSEEPTLPQTYFVDLYKILKKSRENRKKEMLAYSNKGMGKWIQKEVYIHLLKKVEELGLSEAFLDEIHPFMREGLAKFLVFNKKQKLFEEDIKEIKQILTKYDEESKKELIEELMNQVSKTI</sequence>
<gene>
    <name evidence="1" type="ORF">FM121_11070</name>
</gene>
<keyword evidence="2" id="KW-1185">Reference proteome</keyword>